<evidence type="ECO:0008006" key="6">
    <source>
        <dbReference type="Google" id="ProtNLM"/>
    </source>
</evidence>
<dbReference type="PROSITE" id="PS01036">
    <property type="entry name" value="HSP70_3"/>
    <property type="match status" value="1"/>
</dbReference>
<evidence type="ECO:0000256" key="2">
    <source>
        <dbReference type="ARBA" id="ARBA00022741"/>
    </source>
</evidence>
<evidence type="ECO:0000256" key="3">
    <source>
        <dbReference type="ARBA" id="ARBA00022840"/>
    </source>
</evidence>
<dbReference type="InterPro" id="IPR013126">
    <property type="entry name" value="Hsp_70_fam"/>
</dbReference>
<proteinExistence type="inferred from homology"/>
<comment type="similarity">
    <text evidence="1">Belongs to the heat shock protein 70 family.</text>
</comment>
<dbReference type="PANTHER" id="PTHR19375">
    <property type="entry name" value="HEAT SHOCK PROTEIN 70KDA"/>
    <property type="match status" value="1"/>
</dbReference>
<sequence>MARKYGLPPPAPKIAAIDLGTTFSSIGIYQAVTGITDIIADETGRQSIPSVVAFLPNGTVIVGSKAVEQQEHNPQRTIYDAKRFIGRKLSEDDPQFQVDRKRYPFKIELDMEGRVLFVIPLQNNVIKPEEVGAIIINYLRKAAEKKYGTEIIWAVISVPAEFDEEQRNATSLAVEKAGMESRRVISEPTAAALAYGLHKKKDVQYIVVVDLGGGTLDVSILWLQGGIFMTVAMAGNNRLGGQDFNNRVQSHLMQYIEEKYGKALDDQEDIQQLRLAIEAAKIQLTTLPATNIDLNLRSIGKMIYRLTRDNFEFLNEDLFESITEPIEAALNDAEIKASDIDEIVLVGGSTRIPRVRSVVGRYFGKAANHGVDPELAVVTGAAVQAGVIGGGWPLQVSAIELPVKRRKHHIFTGQKKSIH</sequence>
<evidence type="ECO:0000313" key="4">
    <source>
        <dbReference type="EMBL" id="VDN94445.1"/>
    </source>
</evidence>
<dbReference type="PROSITE" id="PS00329">
    <property type="entry name" value="HSP70_2"/>
    <property type="match status" value="1"/>
</dbReference>
<evidence type="ECO:0000256" key="1">
    <source>
        <dbReference type="ARBA" id="ARBA00007381"/>
    </source>
</evidence>
<keyword evidence="5" id="KW-1185">Reference proteome</keyword>
<dbReference type="Pfam" id="PF00012">
    <property type="entry name" value="HSP70"/>
    <property type="match status" value="1"/>
</dbReference>
<dbReference type="Proteomes" id="UP000278627">
    <property type="component" value="Unassembled WGS sequence"/>
</dbReference>
<protein>
    <recommendedName>
        <fullName evidence="6">Heat shock 70 kDa protein 13</fullName>
    </recommendedName>
</protein>
<dbReference type="EMBL" id="UZAD01013370">
    <property type="protein sequence ID" value="VDN94445.1"/>
    <property type="molecule type" value="Genomic_DNA"/>
</dbReference>
<organism evidence="4 5">
    <name type="scientific">Brugia pahangi</name>
    <name type="common">Filarial nematode worm</name>
    <dbReference type="NCBI Taxonomy" id="6280"/>
    <lineage>
        <taxon>Eukaryota</taxon>
        <taxon>Metazoa</taxon>
        <taxon>Ecdysozoa</taxon>
        <taxon>Nematoda</taxon>
        <taxon>Chromadorea</taxon>
        <taxon>Rhabditida</taxon>
        <taxon>Spirurina</taxon>
        <taxon>Spiruromorpha</taxon>
        <taxon>Filarioidea</taxon>
        <taxon>Onchocercidae</taxon>
        <taxon>Brugia</taxon>
    </lineage>
</organism>
<gene>
    <name evidence="4" type="ORF">BPAG_LOCUS13260</name>
</gene>
<dbReference type="InterPro" id="IPR018181">
    <property type="entry name" value="Heat_shock_70_CS"/>
</dbReference>
<dbReference type="Gene3D" id="3.90.640.10">
    <property type="entry name" value="Actin, Chain A, domain 4"/>
    <property type="match status" value="1"/>
</dbReference>
<evidence type="ECO:0000313" key="5">
    <source>
        <dbReference type="Proteomes" id="UP000278627"/>
    </source>
</evidence>
<dbReference type="Gene3D" id="3.30.420.40">
    <property type="match status" value="2"/>
</dbReference>
<accession>A0A3P7RFU7</accession>
<dbReference type="GO" id="GO:0006950">
    <property type="term" value="P:response to stress"/>
    <property type="evidence" value="ECO:0007669"/>
    <property type="project" value="UniProtKB-ARBA"/>
</dbReference>
<dbReference type="FunFam" id="3.90.640.10:FF:000003">
    <property type="entry name" value="Molecular chaperone DnaK"/>
    <property type="match status" value="1"/>
</dbReference>
<reference evidence="4 5" key="1">
    <citation type="submission" date="2018-11" db="EMBL/GenBank/DDBJ databases">
        <authorList>
            <consortium name="Pathogen Informatics"/>
        </authorList>
    </citation>
    <scope>NUCLEOTIDE SEQUENCE [LARGE SCALE GENOMIC DNA]</scope>
</reference>
<dbReference type="GO" id="GO:0140662">
    <property type="term" value="F:ATP-dependent protein folding chaperone"/>
    <property type="evidence" value="ECO:0007669"/>
    <property type="project" value="InterPro"/>
</dbReference>
<dbReference type="GO" id="GO:0005524">
    <property type="term" value="F:ATP binding"/>
    <property type="evidence" value="ECO:0007669"/>
    <property type="project" value="UniProtKB-KW"/>
</dbReference>
<dbReference type="InterPro" id="IPR043129">
    <property type="entry name" value="ATPase_NBD"/>
</dbReference>
<dbReference type="PRINTS" id="PR00301">
    <property type="entry name" value="HEATSHOCK70"/>
</dbReference>
<name>A0A3P7RFU7_BRUPA</name>
<dbReference type="SUPFAM" id="SSF53067">
    <property type="entry name" value="Actin-like ATPase domain"/>
    <property type="match status" value="2"/>
</dbReference>
<dbReference type="AlphaFoldDB" id="A0A3P7RFU7"/>
<keyword evidence="3" id="KW-0067">ATP-binding</keyword>
<keyword evidence="2" id="KW-0547">Nucleotide-binding</keyword>
<dbReference type="PROSITE" id="PS00297">
    <property type="entry name" value="HSP70_1"/>
    <property type="match status" value="1"/>
</dbReference>